<evidence type="ECO:0000256" key="6">
    <source>
        <dbReference type="ARBA" id="ARBA00022777"/>
    </source>
</evidence>
<protein>
    <recommendedName>
        <fullName evidence="2">histidine kinase</fullName>
        <ecNumber evidence="2">2.7.13.3</ecNumber>
    </recommendedName>
</protein>
<evidence type="ECO:0000256" key="1">
    <source>
        <dbReference type="ARBA" id="ARBA00000085"/>
    </source>
</evidence>
<dbReference type="PANTHER" id="PTHR43547">
    <property type="entry name" value="TWO-COMPONENT HISTIDINE KINASE"/>
    <property type="match status" value="1"/>
</dbReference>
<keyword evidence="5" id="KW-0547">Nucleotide-binding</keyword>
<dbReference type="SMART" id="SM00387">
    <property type="entry name" value="HATPase_c"/>
    <property type="match status" value="1"/>
</dbReference>
<dbReference type="RefSeq" id="WP_382393557.1">
    <property type="nucleotide sequence ID" value="NZ_JBHUNA010000020.1"/>
</dbReference>
<dbReference type="Pfam" id="PF02518">
    <property type="entry name" value="HATPase_c"/>
    <property type="match status" value="1"/>
</dbReference>
<name>A0ABW5V8T4_9BACI</name>
<keyword evidence="4" id="KW-0808">Transferase</keyword>
<keyword evidence="11" id="KW-1185">Reference proteome</keyword>
<organism evidence="10 11">
    <name type="scientific">Lentibacillus juripiscarius</name>
    <dbReference type="NCBI Taxonomy" id="257446"/>
    <lineage>
        <taxon>Bacteria</taxon>
        <taxon>Bacillati</taxon>
        <taxon>Bacillota</taxon>
        <taxon>Bacilli</taxon>
        <taxon>Bacillales</taxon>
        <taxon>Bacillaceae</taxon>
        <taxon>Lentibacillus</taxon>
    </lineage>
</organism>
<dbReference type="InterPro" id="IPR005467">
    <property type="entry name" value="His_kinase_dom"/>
</dbReference>
<keyword evidence="6 10" id="KW-0418">Kinase</keyword>
<keyword evidence="3" id="KW-0597">Phosphoprotein</keyword>
<evidence type="ECO:0000256" key="2">
    <source>
        <dbReference type="ARBA" id="ARBA00012438"/>
    </source>
</evidence>
<sequence length="149" mass="16582">MAYVTSHLSFDDRFITLQLDIEENLPPVSVNKIRFSRAISNILENAISSFAGKKGFIHIRVKRIGQGILIRIEDDGPGIKAEHLNEIWRDGFSTKNSSGLGLSFVKRVIENHDGSITVNSIPGKVTQMNIIIPLEKAGEQANEFHHSDC</sequence>
<dbReference type="Proteomes" id="UP001597502">
    <property type="component" value="Unassembled WGS sequence"/>
</dbReference>
<evidence type="ECO:0000256" key="7">
    <source>
        <dbReference type="ARBA" id="ARBA00022840"/>
    </source>
</evidence>
<accession>A0ABW5V8T4</accession>
<dbReference type="PRINTS" id="PR00344">
    <property type="entry name" value="BCTRLSENSOR"/>
</dbReference>
<evidence type="ECO:0000313" key="11">
    <source>
        <dbReference type="Proteomes" id="UP001597502"/>
    </source>
</evidence>
<keyword evidence="8" id="KW-0902">Two-component regulatory system</keyword>
<dbReference type="PROSITE" id="PS50109">
    <property type="entry name" value="HIS_KIN"/>
    <property type="match status" value="1"/>
</dbReference>
<dbReference type="CDD" id="cd00075">
    <property type="entry name" value="HATPase"/>
    <property type="match status" value="1"/>
</dbReference>
<dbReference type="EC" id="2.7.13.3" evidence="2"/>
<dbReference type="InterPro" id="IPR004358">
    <property type="entry name" value="Sig_transdc_His_kin-like_C"/>
</dbReference>
<feature type="domain" description="Histidine kinase" evidence="9">
    <location>
        <begin position="1"/>
        <end position="136"/>
    </location>
</feature>
<gene>
    <name evidence="10" type="ORF">ACFSUO_09780</name>
</gene>
<dbReference type="InterPro" id="IPR036890">
    <property type="entry name" value="HATPase_C_sf"/>
</dbReference>
<dbReference type="Gene3D" id="3.30.565.10">
    <property type="entry name" value="Histidine kinase-like ATPase, C-terminal domain"/>
    <property type="match status" value="1"/>
</dbReference>
<evidence type="ECO:0000259" key="9">
    <source>
        <dbReference type="PROSITE" id="PS50109"/>
    </source>
</evidence>
<evidence type="ECO:0000256" key="4">
    <source>
        <dbReference type="ARBA" id="ARBA00022679"/>
    </source>
</evidence>
<evidence type="ECO:0000256" key="8">
    <source>
        <dbReference type="ARBA" id="ARBA00023012"/>
    </source>
</evidence>
<dbReference type="EMBL" id="JBHUNA010000020">
    <property type="protein sequence ID" value="MFD2761259.1"/>
    <property type="molecule type" value="Genomic_DNA"/>
</dbReference>
<comment type="catalytic activity">
    <reaction evidence="1">
        <text>ATP + protein L-histidine = ADP + protein N-phospho-L-histidine.</text>
        <dbReference type="EC" id="2.7.13.3"/>
    </reaction>
</comment>
<dbReference type="GO" id="GO:0016301">
    <property type="term" value="F:kinase activity"/>
    <property type="evidence" value="ECO:0007669"/>
    <property type="project" value="UniProtKB-KW"/>
</dbReference>
<comment type="caution">
    <text evidence="10">The sequence shown here is derived from an EMBL/GenBank/DDBJ whole genome shotgun (WGS) entry which is preliminary data.</text>
</comment>
<keyword evidence="7" id="KW-0067">ATP-binding</keyword>
<evidence type="ECO:0000313" key="10">
    <source>
        <dbReference type="EMBL" id="MFD2761259.1"/>
    </source>
</evidence>
<dbReference type="PANTHER" id="PTHR43547:SF2">
    <property type="entry name" value="HYBRID SIGNAL TRANSDUCTION HISTIDINE KINASE C"/>
    <property type="match status" value="1"/>
</dbReference>
<proteinExistence type="predicted"/>
<evidence type="ECO:0000256" key="5">
    <source>
        <dbReference type="ARBA" id="ARBA00022741"/>
    </source>
</evidence>
<dbReference type="InterPro" id="IPR003594">
    <property type="entry name" value="HATPase_dom"/>
</dbReference>
<reference evidence="11" key="1">
    <citation type="journal article" date="2019" name="Int. J. Syst. Evol. Microbiol.">
        <title>The Global Catalogue of Microorganisms (GCM) 10K type strain sequencing project: providing services to taxonomists for standard genome sequencing and annotation.</title>
        <authorList>
            <consortium name="The Broad Institute Genomics Platform"/>
            <consortium name="The Broad Institute Genome Sequencing Center for Infectious Disease"/>
            <person name="Wu L."/>
            <person name="Ma J."/>
        </authorList>
    </citation>
    <scope>NUCLEOTIDE SEQUENCE [LARGE SCALE GENOMIC DNA]</scope>
    <source>
        <strain evidence="11">TISTR 1535</strain>
    </source>
</reference>
<dbReference type="SUPFAM" id="SSF55874">
    <property type="entry name" value="ATPase domain of HSP90 chaperone/DNA topoisomerase II/histidine kinase"/>
    <property type="match status" value="1"/>
</dbReference>
<evidence type="ECO:0000256" key="3">
    <source>
        <dbReference type="ARBA" id="ARBA00022553"/>
    </source>
</evidence>